<accession>A0A7Z9BJ06</accession>
<feature type="domain" description="Carbohydrate kinase FGGY N-terminal" evidence="10">
    <location>
        <begin position="5"/>
        <end position="242"/>
    </location>
</feature>
<evidence type="ECO:0000259" key="10">
    <source>
        <dbReference type="Pfam" id="PF00370"/>
    </source>
</evidence>
<dbReference type="Pfam" id="PF02782">
    <property type="entry name" value="FGGY_C"/>
    <property type="match status" value="1"/>
</dbReference>
<evidence type="ECO:0000259" key="11">
    <source>
        <dbReference type="Pfam" id="PF02782"/>
    </source>
</evidence>
<comment type="caution">
    <text evidence="12">The sequence shown here is derived from an EMBL/GenBank/DDBJ whole genome shotgun (WGS) entry which is preliminary data.</text>
</comment>
<dbReference type="PANTHER" id="PTHR10196:SF80">
    <property type="entry name" value="D-RIBULOSE KINASE"/>
    <property type="match status" value="1"/>
</dbReference>
<dbReference type="Gene3D" id="3.30.420.40">
    <property type="match status" value="2"/>
</dbReference>
<dbReference type="InterPro" id="IPR043129">
    <property type="entry name" value="ATPase_NBD"/>
</dbReference>
<dbReference type="InterPro" id="IPR018484">
    <property type="entry name" value="FGGY_N"/>
</dbReference>
<keyword evidence="4" id="KW-0547">Nucleotide-binding</keyword>
<gene>
    <name evidence="12" type="ORF">PL9631_1060161</name>
</gene>
<protein>
    <recommendedName>
        <fullName evidence="9">D-ribulose kinase</fullName>
        <ecNumber evidence="8">2.7.1.47</ecNumber>
    </recommendedName>
</protein>
<evidence type="ECO:0000256" key="8">
    <source>
        <dbReference type="ARBA" id="ARBA00066370"/>
    </source>
</evidence>
<dbReference type="GO" id="GO:0005524">
    <property type="term" value="F:ATP binding"/>
    <property type="evidence" value="ECO:0007669"/>
    <property type="project" value="UniProtKB-KW"/>
</dbReference>
<keyword evidence="13" id="KW-1185">Reference proteome</keyword>
<evidence type="ECO:0000256" key="3">
    <source>
        <dbReference type="ARBA" id="ARBA00022679"/>
    </source>
</evidence>
<dbReference type="GO" id="GO:0004856">
    <property type="term" value="F:D-xylulokinase activity"/>
    <property type="evidence" value="ECO:0007669"/>
    <property type="project" value="TreeGrafter"/>
</dbReference>
<dbReference type="CDD" id="cd07783">
    <property type="entry name" value="ASKHA_NBD_FGGY_SePSK_AtXK1-like"/>
    <property type="match status" value="1"/>
</dbReference>
<dbReference type="InterPro" id="IPR018485">
    <property type="entry name" value="FGGY_C"/>
</dbReference>
<evidence type="ECO:0000313" key="13">
    <source>
        <dbReference type="Proteomes" id="UP000182190"/>
    </source>
</evidence>
<evidence type="ECO:0000256" key="1">
    <source>
        <dbReference type="ARBA" id="ARBA00001968"/>
    </source>
</evidence>
<evidence type="ECO:0000256" key="5">
    <source>
        <dbReference type="ARBA" id="ARBA00022777"/>
    </source>
</evidence>
<dbReference type="PANTHER" id="PTHR10196">
    <property type="entry name" value="SUGAR KINASE"/>
    <property type="match status" value="1"/>
</dbReference>
<evidence type="ECO:0000256" key="2">
    <source>
        <dbReference type="ARBA" id="ARBA00009156"/>
    </source>
</evidence>
<keyword evidence="5" id="KW-0418">Kinase</keyword>
<name>A0A7Z9BJ06_9CYAN</name>
<dbReference type="AlphaFoldDB" id="A0A7Z9BJ06"/>
<evidence type="ECO:0000256" key="4">
    <source>
        <dbReference type="ARBA" id="ARBA00022741"/>
    </source>
</evidence>
<dbReference type="SUPFAM" id="SSF53067">
    <property type="entry name" value="Actin-like ATPase domain"/>
    <property type="match status" value="2"/>
</dbReference>
<evidence type="ECO:0000256" key="9">
    <source>
        <dbReference type="ARBA" id="ARBA00072590"/>
    </source>
</evidence>
<dbReference type="FunFam" id="3.30.420.40:FF:000180">
    <property type="entry name" value="D-ribulose kinase isoform X1"/>
    <property type="match status" value="1"/>
</dbReference>
<comment type="similarity">
    <text evidence="2">Belongs to the FGGY kinase family.</text>
</comment>
<dbReference type="EC" id="2.7.1.47" evidence="8"/>
<dbReference type="GO" id="GO:0005997">
    <property type="term" value="P:xylulose metabolic process"/>
    <property type="evidence" value="ECO:0007669"/>
    <property type="project" value="TreeGrafter"/>
</dbReference>
<dbReference type="RefSeq" id="WP_083623909.1">
    <property type="nucleotide sequence ID" value="NZ_LR735026.1"/>
</dbReference>
<comment type="catalytic activity">
    <reaction evidence="7">
        <text>D-ribulose + ATP = D-ribulose 5-phosphate + ADP + H(+)</text>
        <dbReference type="Rhea" id="RHEA:17601"/>
        <dbReference type="ChEBI" id="CHEBI:15378"/>
        <dbReference type="ChEBI" id="CHEBI:17173"/>
        <dbReference type="ChEBI" id="CHEBI:30616"/>
        <dbReference type="ChEBI" id="CHEBI:58121"/>
        <dbReference type="ChEBI" id="CHEBI:456216"/>
        <dbReference type="EC" id="2.7.1.47"/>
    </reaction>
</comment>
<organism evidence="12 13">
    <name type="scientific">Planktothrix paucivesiculata PCC 9631</name>
    <dbReference type="NCBI Taxonomy" id="671071"/>
    <lineage>
        <taxon>Bacteria</taxon>
        <taxon>Bacillati</taxon>
        <taxon>Cyanobacteriota</taxon>
        <taxon>Cyanophyceae</taxon>
        <taxon>Oscillatoriophycideae</taxon>
        <taxon>Oscillatoriales</taxon>
        <taxon>Microcoleaceae</taxon>
        <taxon>Planktothrix</taxon>
    </lineage>
</organism>
<dbReference type="EMBL" id="CZCS02000009">
    <property type="protein sequence ID" value="VXD12691.1"/>
    <property type="molecule type" value="Genomic_DNA"/>
</dbReference>
<dbReference type="Proteomes" id="UP000182190">
    <property type="component" value="Unassembled WGS sequence"/>
</dbReference>
<comment type="cofactor">
    <cofactor evidence="1">
        <name>a divalent metal cation</name>
        <dbReference type="ChEBI" id="CHEBI:60240"/>
    </cofactor>
</comment>
<dbReference type="GO" id="GO:0005829">
    <property type="term" value="C:cytosol"/>
    <property type="evidence" value="ECO:0007669"/>
    <property type="project" value="TreeGrafter"/>
</dbReference>
<keyword evidence="3" id="KW-0808">Transferase</keyword>
<evidence type="ECO:0000313" key="12">
    <source>
        <dbReference type="EMBL" id="VXD12691.1"/>
    </source>
</evidence>
<dbReference type="OrthoDB" id="9805576at2"/>
<keyword evidence="6" id="KW-0067">ATP-binding</keyword>
<reference evidence="12" key="1">
    <citation type="submission" date="2019-10" db="EMBL/GenBank/DDBJ databases">
        <authorList>
            <consortium name="Genoscope - CEA"/>
            <person name="William W."/>
        </authorList>
    </citation>
    <scope>NUCLEOTIDE SEQUENCE [LARGE SCALE GENOMIC DNA]</scope>
    <source>
        <strain evidence="12">BBR_PRJEB10994</strain>
    </source>
</reference>
<evidence type="ECO:0000256" key="6">
    <source>
        <dbReference type="ARBA" id="ARBA00022840"/>
    </source>
</evidence>
<dbReference type="Pfam" id="PF00370">
    <property type="entry name" value="FGGY_N"/>
    <property type="match status" value="1"/>
</dbReference>
<proteinExistence type="inferred from homology"/>
<evidence type="ECO:0000256" key="7">
    <source>
        <dbReference type="ARBA" id="ARBA00051146"/>
    </source>
</evidence>
<dbReference type="GO" id="GO:0019150">
    <property type="term" value="F:D-ribulokinase activity"/>
    <property type="evidence" value="ECO:0007669"/>
    <property type="project" value="UniProtKB-EC"/>
</dbReference>
<feature type="domain" description="Carbohydrate kinase FGGY C-terminal" evidence="11">
    <location>
        <begin position="253"/>
        <end position="426"/>
    </location>
</feature>
<sequence length="437" mass="48136">MVNFYIGIDFGTSGARSITINSQRTVVAQTQFPFPPFTDTSEWVSLWKTALFDVIQQIPLHFRRQIDAIAINGTSATVLLCDTNGIPVQSPILYNDSRAITVLEQLKKIAPPDHIVNSATSSLAKLIWWLTVETANTKPQKSAPHYFLHQADWLAFLLHGKLGISDYHNSLKLGYDVENLTYPNWLINGLQSLTDLELLKLPDIVAPGTPITTITPEIAEQLKLPKTCVICAGTTDSIAAFLASGAKIPGEAVTSLGSTLVLKLLSNSPINHSKYGIYSHRLGDLWLTGGASNTGGAVLRQFFSDRSLENFSRQINPNYNSNLNYYPLIKKGDRFPINDPELLPRLQPRPDNPVEFLQGLLEGIAKIEAQGYQLLQQLGATPLTQVYSAGGGAKNPIWTAIRQRYLNVNTVNSIHTEAAYGTALLARNQKLTELTHH</sequence>